<organism evidence="2 3">
    <name type="scientific">Ranatra chinensis</name>
    <dbReference type="NCBI Taxonomy" id="642074"/>
    <lineage>
        <taxon>Eukaryota</taxon>
        <taxon>Metazoa</taxon>
        <taxon>Ecdysozoa</taxon>
        <taxon>Arthropoda</taxon>
        <taxon>Hexapoda</taxon>
        <taxon>Insecta</taxon>
        <taxon>Pterygota</taxon>
        <taxon>Neoptera</taxon>
        <taxon>Paraneoptera</taxon>
        <taxon>Hemiptera</taxon>
        <taxon>Heteroptera</taxon>
        <taxon>Panheteroptera</taxon>
        <taxon>Nepomorpha</taxon>
        <taxon>Nepidae</taxon>
        <taxon>Ranatrinae</taxon>
        <taxon>Ranatra</taxon>
    </lineage>
</organism>
<dbReference type="EMBL" id="JBFDAA010000017">
    <property type="protein sequence ID" value="KAL1116372.1"/>
    <property type="molecule type" value="Genomic_DNA"/>
</dbReference>
<gene>
    <name evidence="2" type="ORF">AAG570_004847</name>
</gene>
<reference evidence="2 3" key="1">
    <citation type="submission" date="2024-07" db="EMBL/GenBank/DDBJ databases">
        <title>Chromosome-level genome assembly of the water stick insect Ranatra chinensis (Heteroptera: Nepidae).</title>
        <authorList>
            <person name="Liu X."/>
        </authorList>
    </citation>
    <scope>NUCLEOTIDE SEQUENCE [LARGE SCALE GENOMIC DNA]</scope>
    <source>
        <strain evidence="2">Cailab_2021Rc</strain>
        <tissue evidence="2">Muscle</tissue>
    </source>
</reference>
<dbReference type="AlphaFoldDB" id="A0ABD0XYP5"/>
<comment type="caution">
    <text evidence="2">The sequence shown here is derived from an EMBL/GenBank/DDBJ whole genome shotgun (WGS) entry which is preliminary data.</text>
</comment>
<feature type="signal peptide" evidence="1">
    <location>
        <begin position="1"/>
        <end position="17"/>
    </location>
</feature>
<keyword evidence="3" id="KW-1185">Reference proteome</keyword>
<evidence type="ECO:0000256" key="1">
    <source>
        <dbReference type="SAM" id="SignalP"/>
    </source>
</evidence>
<sequence>MVLTPATFHVLVPASCALPLDCLHSSIEFRSFNRCLTGNVPNVPPLPLLQFFSCRRTHSIHIPHSWSRPHIDVTILHNTFPIFPLPYPRSSPGHPKPPQYNNIRQRAYSSTSTSDDNLILYTFHVLERGHTPVFSRRERSRE</sequence>
<evidence type="ECO:0000313" key="2">
    <source>
        <dbReference type="EMBL" id="KAL1116372.1"/>
    </source>
</evidence>
<keyword evidence="1" id="KW-0732">Signal</keyword>
<proteinExistence type="predicted"/>
<dbReference type="Proteomes" id="UP001558652">
    <property type="component" value="Unassembled WGS sequence"/>
</dbReference>
<name>A0ABD0XYP5_9HEMI</name>
<feature type="chain" id="PRO_5044863048" evidence="1">
    <location>
        <begin position="18"/>
        <end position="142"/>
    </location>
</feature>
<accession>A0ABD0XYP5</accession>
<evidence type="ECO:0000313" key="3">
    <source>
        <dbReference type="Proteomes" id="UP001558652"/>
    </source>
</evidence>
<protein>
    <submittedName>
        <fullName evidence="2">Uncharacterized protein</fullName>
    </submittedName>
</protein>